<keyword evidence="5 11" id="KW-0812">Transmembrane</keyword>
<evidence type="ECO:0000256" key="5">
    <source>
        <dbReference type="ARBA" id="ARBA00022692"/>
    </source>
</evidence>
<dbReference type="GO" id="GO:0046872">
    <property type="term" value="F:metal ion binding"/>
    <property type="evidence" value="ECO:0007669"/>
    <property type="project" value="UniProtKB-KW"/>
</dbReference>
<protein>
    <recommendedName>
        <fullName evidence="11">Zinc metalloprotease</fullName>
        <ecNumber evidence="11">3.4.24.-</ecNumber>
    </recommendedName>
</protein>
<organism evidence="13 14">
    <name type="scientific">Candidatus Campylobacter infans</name>
    <dbReference type="NCBI Taxonomy" id="2561898"/>
    <lineage>
        <taxon>Bacteria</taxon>
        <taxon>Pseudomonadati</taxon>
        <taxon>Campylobacterota</taxon>
        <taxon>Epsilonproteobacteria</taxon>
        <taxon>Campylobacterales</taxon>
        <taxon>Campylobacteraceae</taxon>
        <taxon>Campylobacter</taxon>
    </lineage>
</organism>
<dbReference type="PANTHER" id="PTHR42837:SF2">
    <property type="entry name" value="MEMBRANE METALLOPROTEASE ARASP2, CHLOROPLASTIC-RELATED"/>
    <property type="match status" value="1"/>
</dbReference>
<evidence type="ECO:0000259" key="12">
    <source>
        <dbReference type="PROSITE" id="PS50106"/>
    </source>
</evidence>
<dbReference type="GO" id="GO:0006508">
    <property type="term" value="P:proteolysis"/>
    <property type="evidence" value="ECO:0007669"/>
    <property type="project" value="UniProtKB-KW"/>
</dbReference>
<evidence type="ECO:0000256" key="4">
    <source>
        <dbReference type="ARBA" id="ARBA00022670"/>
    </source>
</evidence>
<dbReference type="SMART" id="SM00228">
    <property type="entry name" value="PDZ"/>
    <property type="match status" value="1"/>
</dbReference>
<keyword evidence="7 11" id="KW-0862">Zinc</keyword>
<keyword evidence="9 11" id="KW-0482">Metalloprotease</keyword>
<dbReference type="KEGG" id="cinf:CINF_0757"/>
<dbReference type="RefSeq" id="WP_179975806.1">
    <property type="nucleotide sequence ID" value="NZ_CP049075.1"/>
</dbReference>
<evidence type="ECO:0000256" key="8">
    <source>
        <dbReference type="ARBA" id="ARBA00022989"/>
    </source>
</evidence>
<dbReference type="CDD" id="cd23081">
    <property type="entry name" value="cpPDZ_EcRseP-like"/>
    <property type="match status" value="1"/>
</dbReference>
<sequence length="375" mass="41257">MNKKQLSSLAFMVALFGFSFYYWGINFTATILVLSVLIIFHEFGHFVVARYFGVAVKVFSLGFGESIYSKQIGATRYQISAIWLGGYVQLKGQNDANPKEKNYDPDSYNMLSPIKRIAILFAGPFFNIILAFLLYMAVGFLGIDKLAPTIGKVLPDSAALSAGLQQNDKVLEINGVKITHWDQIKTLVSLEPTNLLIEREGKKINLTLNPKISDTKTIFGENIKAPMLGIAPSGEFVRLYYTGFSSIGFALDETLKASKLIYLSLEKLILGIVPINQLGGIVAMADITTKAASISISTLFIITALISVNLGVLNLLPLPVLDGGHIVFNAYEMLAKRPVNEKVFIYASYASMALLFLLMAFTIINDIYRLAGGYQ</sequence>
<dbReference type="InterPro" id="IPR036034">
    <property type="entry name" value="PDZ_sf"/>
</dbReference>
<dbReference type="Gene3D" id="2.30.42.10">
    <property type="match status" value="1"/>
</dbReference>
<evidence type="ECO:0000256" key="2">
    <source>
        <dbReference type="ARBA" id="ARBA00004141"/>
    </source>
</evidence>
<dbReference type="GO" id="GO:0016020">
    <property type="term" value="C:membrane"/>
    <property type="evidence" value="ECO:0007669"/>
    <property type="project" value="UniProtKB-SubCell"/>
</dbReference>
<evidence type="ECO:0000256" key="3">
    <source>
        <dbReference type="ARBA" id="ARBA00007931"/>
    </source>
</evidence>
<keyword evidence="14" id="KW-1185">Reference proteome</keyword>
<feature type="transmembrane region" description="Helical" evidence="11">
    <location>
        <begin position="294"/>
        <end position="316"/>
    </location>
</feature>
<comment type="similarity">
    <text evidence="3 11">Belongs to the peptidase M50B family.</text>
</comment>
<dbReference type="CDD" id="cd06163">
    <property type="entry name" value="S2P-M50_PDZ_RseP-like"/>
    <property type="match status" value="1"/>
</dbReference>
<dbReference type="EC" id="3.4.24.-" evidence="11"/>
<feature type="transmembrane region" description="Helical" evidence="11">
    <location>
        <begin position="268"/>
        <end position="287"/>
    </location>
</feature>
<dbReference type="GO" id="GO:0004222">
    <property type="term" value="F:metalloendopeptidase activity"/>
    <property type="evidence" value="ECO:0007669"/>
    <property type="project" value="InterPro"/>
</dbReference>
<evidence type="ECO:0000256" key="7">
    <source>
        <dbReference type="ARBA" id="ARBA00022833"/>
    </source>
</evidence>
<dbReference type="InterPro" id="IPR004387">
    <property type="entry name" value="Pept_M50_Zn"/>
</dbReference>
<dbReference type="Proteomes" id="UP000509414">
    <property type="component" value="Chromosome"/>
</dbReference>
<dbReference type="Pfam" id="PF17820">
    <property type="entry name" value="PDZ_6"/>
    <property type="match status" value="1"/>
</dbReference>
<feature type="transmembrane region" description="Helical" evidence="11">
    <location>
        <begin position="343"/>
        <end position="364"/>
    </location>
</feature>
<keyword evidence="11" id="KW-0479">Metal-binding</keyword>
<dbReference type="InterPro" id="IPR001478">
    <property type="entry name" value="PDZ"/>
</dbReference>
<comment type="cofactor">
    <cofactor evidence="1 11">
        <name>Zn(2+)</name>
        <dbReference type="ChEBI" id="CHEBI:29105"/>
    </cofactor>
</comment>
<evidence type="ECO:0000313" key="14">
    <source>
        <dbReference type="Proteomes" id="UP000509414"/>
    </source>
</evidence>
<keyword evidence="10 11" id="KW-0472">Membrane</keyword>
<dbReference type="InterPro" id="IPR041489">
    <property type="entry name" value="PDZ_6"/>
</dbReference>
<dbReference type="NCBIfam" id="TIGR00054">
    <property type="entry name" value="RIP metalloprotease RseP"/>
    <property type="match status" value="2"/>
</dbReference>
<dbReference type="InterPro" id="IPR008915">
    <property type="entry name" value="Peptidase_M50"/>
</dbReference>
<evidence type="ECO:0000313" key="13">
    <source>
        <dbReference type="EMBL" id="QLI05278.1"/>
    </source>
</evidence>
<evidence type="ECO:0000256" key="11">
    <source>
        <dbReference type="RuleBase" id="RU362031"/>
    </source>
</evidence>
<dbReference type="Pfam" id="PF02163">
    <property type="entry name" value="Peptidase_M50"/>
    <property type="match status" value="1"/>
</dbReference>
<evidence type="ECO:0000256" key="9">
    <source>
        <dbReference type="ARBA" id="ARBA00023049"/>
    </source>
</evidence>
<keyword evidence="8 11" id="KW-1133">Transmembrane helix</keyword>
<proteinExistence type="inferred from homology"/>
<accession>A0A7H9CJ30</accession>
<feature type="domain" description="PDZ" evidence="12">
    <location>
        <begin position="130"/>
        <end position="212"/>
    </location>
</feature>
<dbReference type="PROSITE" id="PS50106">
    <property type="entry name" value="PDZ"/>
    <property type="match status" value="1"/>
</dbReference>
<keyword evidence="6 11" id="KW-0378">Hydrolase</keyword>
<keyword evidence="4 13" id="KW-0645">Protease</keyword>
<dbReference type="AlphaFoldDB" id="A0A7H9CJ30"/>
<reference evidence="13 14" key="1">
    <citation type="submission" date="2020-02" db="EMBL/GenBank/DDBJ databases">
        <title>Complete genome sequence of the novel Campylobacter species Candidatus Campylobacter infans.</title>
        <authorList>
            <person name="Duim B."/>
            <person name="Zomer A."/>
            <person name="van der Graaf L."/>
            <person name="Wagenaar J."/>
        </authorList>
    </citation>
    <scope>NUCLEOTIDE SEQUENCE [LARGE SCALE GENOMIC DNA]</scope>
    <source>
        <strain evidence="13 14">19S00001</strain>
    </source>
</reference>
<dbReference type="EMBL" id="CP049075">
    <property type="protein sequence ID" value="QLI05278.1"/>
    <property type="molecule type" value="Genomic_DNA"/>
</dbReference>
<comment type="subcellular location">
    <subcellularLocation>
        <location evidence="2">Membrane</location>
        <topology evidence="2">Multi-pass membrane protein</topology>
    </subcellularLocation>
</comment>
<name>A0A7H9CJ30_9BACT</name>
<feature type="transmembrane region" description="Helical" evidence="11">
    <location>
        <begin position="20"/>
        <end position="40"/>
    </location>
</feature>
<evidence type="ECO:0000256" key="1">
    <source>
        <dbReference type="ARBA" id="ARBA00001947"/>
    </source>
</evidence>
<evidence type="ECO:0000256" key="6">
    <source>
        <dbReference type="ARBA" id="ARBA00022801"/>
    </source>
</evidence>
<dbReference type="SUPFAM" id="SSF50156">
    <property type="entry name" value="PDZ domain-like"/>
    <property type="match status" value="1"/>
</dbReference>
<evidence type="ECO:0000256" key="10">
    <source>
        <dbReference type="ARBA" id="ARBA00023136"/>
    </source>
</evidence>
<dbReference type="PANTHER" id="PTHR42837">
    <property type="entry name" value="REGULATOR OF SIGMA-E PROTEASE RSEP"/>
    <property type="match status" value="1"/>
</dbReference>
<feature type="transmembrane region" description="Helical" evidence="11">
    <location>
        <begin position="117"/>
        <end position="138"/>
    </location>
</feature>
<gene>
    <name evidence="13" type="ORF">CINF_0757</name>
</gene>